<feature type="transmembrane region" description="Helical" evidence="5">
    <location>
        <begin position="52"/>
        <end position="68"/>
    </location>
</feature>
<dbReference type="PANTHER" id="PTHR22911:SF6">
    <property type="entry name" value="SOLUTE CARRIER FAMILY 35 MEMBER G1"/>
    <property type="match status" value="1"/>
</dbReference>
<evidence type="ECO:0000313" key="7">
    <source>
        <dbReference type="EMBL" id="SFI43149.1"/>
    </source>
</evidence>
<feature type="transmembrane region" description="Helical" evidence="5">
    <location>
        <begin position="227"/>
        <end position="249"/>
    </location>
</feature>
<dbReference type="Proteomes" id="UP000182737">
    <property type="component" value="Unassembled WGS sequence"/>
</dbReference>
<feature type="transmembrane region" description="Helical" evidence="5">
    <location>
        <begin position="21"/>
        <end position="40"/>
    </location>
</feature>
<accession>A0A1I3I5J5</accession>
<dbReference type="AlphaFoldDB" id="A0A1I3I5J5"/>
<sequence>MTNHQKYSIIKEMKPRSNTTKGIFFIICSAFFFALMAVFVRLAGDIHFVQKAFFRNAVAFLIALGGTIRDVRHNGREAIRIPKGAPLYLFLRAFAGSVGVFGNFYAIDHILLADAAILNKMAPFFTIIFCFIILREKIKPVPLACILVAFCGSILIVKPSFNFTQMIPTLAAFMGGVGAGLAYASIRKLSYLKCNGKIIILFFSAFSMMLSVPYMITSFNPMTLQQTLFLCCAGACAAGGQFSVTAAYYHAPASKISIYDYSQILFSTLFGLVFFGQFPDWMSLAGYIIIISMAIVNYIYTHRHTEENPVVA</sequence>
<protein>
    <submittedName>
        <fullName evidence="7">Permease of the drug/metabolite transporter (DMT) superfamily</fullName>
    </submittedName>
</protein>
<dbReference type="SUPFAM" id="SSF103481">
    <property type="entry name" value="Multidrug resistance efflux transporter EmrE"/>
    <property type="match status" value="2"/>
</dbReference>
<name>A0A1I3I5J5_9SPIR</name>
<evidence type="ECO:0000259" key="6">
    <source>
        <dbReference type="Pfam" id="PF00892"/>
    </source>
</evidence>
<feature type="transmembrane region" description="Helical" evidence="5">
    <location>
        <begin position="141"/>
        <end position="161"/>
    </location>
</feature>
<feature type="transmembrane region" description="Helical" evidence="5">
    <location>
        <begin position="284"/>
        <end position="300"/>
    </location>
</feature>
<keyword evidence="3 5" id="KW-1133">Transmembrane helix</keyword>
<dbReference type="PANTHER" id="PTHR22911">
    <property type="entry name" value="ACYL-MALONYL CONDENSING ENZYME-RELATED"/>
    <property type="match status" value="1"/>
</dbReference>
<evidence type="ECO:0000256" key="1">
    <source>
        <dbReference type="ARBA" id="ARBA00004141"/>
    </source>
</evidence>
<keyword evidence="8" id="KW-1185">Reference proteome</keyword>
<dbReference type="GO" id="GO:0016020">
    <property type="term" value="C:membrane"/>
    <property type="evidence" value="ECO:0007669"/>
    <property type="project" value="UniProtKB-SubCell"/>
</dbReference>
<comment type="subcellular location">
    <subcellularLocation>
        <location evidence="1">Membrane</location>
        <topology evidence="1">Multi-pass membrane protein</topology>
    </subcellularLocation>
</comment>
<dbReference type="EMBL" id="FORI01000001">
    <property type="protein sequence ID" value="SFI43149.1"/>
    <property type="molecule type" value="Genomic_DNA"/>
</dbReference>
<organism evidence="7 8">
    <name type="scientific">Treponema bryantii</name>
    <dbReference type="NCBI Taxonomy" id="163"/>
    <lineage>
        <taxon>Bacteria</taxon>
        <taxon>Pseudomonadati</taxon>
        <taxon>Spirochaetota</taxon>
        <taxon>Spirochaetia</taxon>
        <taxon>Spirochaetales</taxon>
        <taxon>Treponemataceae</taxon>
        <taxon>Treponema</taxon>
    </lineage>
</organism>
<feature type="transmembrane region" description="Helical" evidence="5">
    <location>
        <begin position="167"/>
        <end position="186"/>
    </location>
</feature>
<evidence type="ECO:0000256" key="4">
    <source>
        <dbReference type="ARBA" id="ARBA00023136"/>
    </source>
</evidence>
<reference evidence="8" key="1">
    <citation type="submission" date="2016-10" db="EMBL/GenBank/DDBJ databases">
        <authorList>
            <person name="Varghese N."/>
            <person name="Submissions S."/>
        </authorList>
    </citation>
    <scope>NUCLEOTIDE SEQUENCE [LARGE SCALE GENOMIC DNA]</scope>
    <source>
        <strain evidence="8">XBD1002</strain>
    </source>
</reference>
<feature type="transmembrane region" description="Helical" evidence="5">
    <location>
        <begin position="198"/>
        <end position="215"/>
    </location>
</feature>
<dbReference type="InterPro" id="IPR037185">
    <property type="entry name" value="EmrE-like"/>
</dbReference>
<keyword evidence="4 5" id="KW-0472">Membrane</keyword>
<feature type="transmembrane region" description="Helical" evidence="5">
    <location>
        <begin position="113"/>
        <end position="134"/>
    </location>
</feature>
<feature type="transmembrane region" description="Helical" evidence="5">
    <location>
        <begin position="261"/>
        <end position="278"/>
    </location>
</feature>
<feature type="transmembrane region" description="Helical" evidence="5">
    <location>
        <begin position="89"/>
        <end position="107"/>
    </location>
</feature>
<proteinExistence type="predicted"/>
<feature type="domain" description="EamA" evidence="6">
    <location>
        <begin position="21"/>
        <end position="157"/>
    </location>
</feature>
<dbReference type="Pfam" id="PF00892">
    <property type="entry name" value="EamA"/>
    <property type="match status" value="1"/>
</dbReference>
<evidence type="ECO:0000313" key="8">
    <source>
        <dbReference type="Proteomes" id="UP000182737"/>
    </source>
</evidence>
<keyword evidence="2 5" id="KW-0812">Transmembrane</keyword>
<evidence type="ECO:0000256" key="2">
    <source>
        <dbReference type="ARBA" id="ARBA00022692"/>
    </source>
</evidence>
<evidence type="ECO:0000256" key="3">
    <source>
        <dbReference type="ARBA" id="ARBA00022989"/>
    </source>
</evidence>
<dbReference type="InterPro" id="IPR000620">
    <property type="entry name" value="EamA_dom"/>
</dbReference>
<gene>
    <name evidence="7" type="ORF">SAMN04487775_101333</name>
</gene>
<evidence type="ECO:0000256" key="5">
    <source>
        <dbReference type="SAM" id="Phobius"/>
    </source>
</evidence>